<dbReference type="SUPFAM" id="SSF47954">
    <property type="entry name" value="Cyclin-like"/>
    <property type="match status" value="1"/>
</dbReference>
<dbReference type="AlphaFoldDB" id="A0A8B9L5J4"/>
<dbReference type="InterPro" id="IPR039361">
    <property type="entry name" value="Cyclin"/>
</dbReference>
<evidence type="ECO:0000259" key="2">
    <source>
        <dbReference type="SMART" id="SM00385"/>
    </source>
</evidence>
<organism evidence="3 4">
    <name type="scientific">Astyanax mexicanus</name>
    <name type="common">Blind cave fish</name>
    <name type="synonym">Astyanax fasciatus mexicanus</name>
    <dbReference type="NCBI Taxonomy" id="7994"/>
    <lineage>
        <taxon>Eukaryota</taxon>
        <taxon>Metazoa</taxon>
        <taxon>Chordata</taxon>
        <taxon>Craniata</taxon>
        <taxon>Vertebrata</taxon>
        <taxon>Euteleostomi</taxon>
        <taxon>Actinopterygii</taxon>
        <taxon>Neopterygii</taxon>
        <taxon>Teleostei</taxon>
        <taxon>Ostariophysi</taxon>
        <taxon>Characiformes</taxon>
        <taxon>Characoidei</taxon>
        <taxon>Acestrorhamphidae</taxon>
        <taxon>Acestrorhamphinae</taxon>
        <taxon>Astyanax</taxon>
    </lineage>
</organism>
<dbReference type="FunFam" id="1.10.472.10:FF:000096">
    <property type="entry name" value="G1/S-specific cyclin-D3 isoform X2"/>
    <property type="match status" value="1"/>
</dbReference>
<dbReference type="PANTHER" id="PTHR10177">
    <property type="entry name" value="CYCLINS"/>
    <property type="match status" value="1"/>
</dbReference>
<evidence type="ECO:0000256" key="1">
    <source>
        <dbReference type="RuleBase" id="RU000383"/>
    </source>
</evidence>
<dbReference type="InterPro" id="IPR036915">
    <property type="entry name" value="Cyclin-like_sf"/>
</dbReference>
<dbReference type="SMART" id="SM00385">
    <property type="entry name" value="CYCLIN"/>
    <property type="match status" value="1"/>
</dbReference>
<protein>
    <submittedName>
        <fullName evidence="3">Cyclin D2, b</fullName>
    </submittedName>
</protein>
<accession>A0A8B9L5J4</accession>
<evidence type="ECO:0000313" key="4">
    <source>
        <dbReference type="Proteomes" id="UP000694621"/>
    </source>
</evidence>
<reference evidence="3" key="1">
    <citation type="submission" date="2025-08" db="UniProtKB">
        <authorList>
            <consortium name="Ensembl"/>
        </authorList>
    </citation>
    <scope>IDENTIFICATION</scope>
</reference>
<dbReference type="InterPro" id="IPR013763">
    <property type="entry name" value="Cyclin-like_dom"/>
</dbReference>
<dbReference type="Proteomes" id="UP000694621">
    <property type="component" value="Unplaced"/>
</dbReference>
<dbReference type="InterPro" id="IPR006671">
    <property type="entry name" value="Cyclin_N"/>
</dbReference>
<dbReference type="Ensembl" id="ENSAMXT00005050657.1">
    <property type="protein sequence ID" value="ENSAMXP00005046636.1"/>
    <property type="gene ID" value="ENSAMXG00005021468.1"/>
</dbReference>
<dbReference type="Gene3D" id="1.10.472.10">
    <property type="entry name" value="Cyclin-like"/>
    <property type="match status" value="1"/>
</dbReference>
<comment type="similarity">
    <text evidence="1">Belongs to the cyclin family.</text>
</comment>
<keyword evidence="1" id="KW-0195">Cyclin</keyword>
<sequence length="112" mass="12547">MVIECTGAYFCLTDPISSVVKVCEEEKCDDDIFPLAINYLDRFLSMVPTKKCYLQLLGAVCLFLASKLKSCQPLSAKKLCLYTDNTITSQELLVRRGVSLLVCTMLEHDCHS</sequence>
<evidence type="ECO:0000313" key="3">
    <source>
        <dbReference type="Ensembl" id="ENSAMXP00005046636.1"/>
    </source>
</evidence>
<proteinExistence type="inferred from homology"/>
<dbReference type="Pfam" id="PF00134">
    <property type="entry name" value="Cyclin_N"/>
    <property type="match status" value="1"/>
</dbReference>
<feature type="domain" description="Cyclin-like" evidence="2">
    <location>
        <begin position="17"/>
        <end position="102"/>
    </location>
</feature>
<name>A0A8B9L5J4_ASTMX</name>